<evidence type="ECO:0000256" key="10">
    <source>
        <dbReference type="SAM" id="Phobius"/>
    </source>
</evidence>
<keyword evidence="13" id="KW-1185">Reference proteome</keyword>
<dbReference type="Pfam" id="PF15371">
    <property type="entry name" value="DUF4599"/>
    <property type="match status" value="1"/>
</dbReference>
<dbReference type="InterPro" id="IPR027970">
    <property type="entry name" value="SPATA31-like"/>
</dbReference>
<keyword evidence="4" id="KW-0744">Spermatogenesis</keyword>
<evidence type="ECO:0000259" key="11">
    <source>
        <dbReference type="Pfam" id="PF14650"/>
    </source>
</evidence>
<dbReference type="Proteomes" id="UP000515202">
    <property type="component" value="Unplaced"/>
</dbReference>
<feature type="compositionally biased region" description="Low complexity" evidence="9">
    <location>
        <begin position="254"/>
        <end position="264"/>
    </location>
</feature>
<dbReference type="GeneID" id="105311139"/>
<sequence>MENPLSSLKSIIDTWISLSFTPWVIDTILAFLCGLGLFLLLLFCFQSNPSIPPPRKHRNIRKKSMVGLIKILFSIHPRRKAKYFICFTKKHSVEPKRKRKIRKKSRASKACRDCLQELEEAQSLISLLQSHLGRLPDKGSFCQSSGQEATGEACKAVPEGARQPCAEPVEDAASVMSPLASPAPPTERLLPLASALSQSPTTSSISVQSRSSLSGSQPPEPFFPLDDLSPQPLALSPSTSCLHDSEAHFPPPTASSAPPLSDSTMTPPQCDLMALPLRTIPQSSSPHTPLSASPVAVPAISGLDYSSCSILTPSQWQAAAKALCLSNSSQCKSQQEHLSHHSQEALLRRDSTDRMVEAVSPSLLESDDQNLLEIQVTERIKIKISKEKGKDRLYPKQMSPDYHLNSLGKMLPSLGAEQDTTIPQPFWTAKDKPEQLPSPQQLSYPKVLGDHLQQKYNQLFWGLSSLHSESPVATSRISENSSTLQSPSFLFNGISNPCPIHLQAKLPPLLSHSQPLPQLEFQPQALIPRMLQLQAPPLAQAQAHFQSPVQILGPSSPSQIRACGVSCPTARNELKSLTSIEIQNTEWPLLPKQLESGWAPPSVIERSQEVFNIFTPNLPEDSWVGSILPENIPISPELRKQLEQHLQKWLIQNRWELPRKIQESLELRQLQSELPGKCPVKDKHGASRPSSFTGESSKDPQKVGFQLKQDMSKVPKNLSRSSERPIVAFQEVDSEGSENDWMLLRKDLTSGLPRSLDKNLENIPKGHLGRNWGQTSEGLIPVSVRRSWLAVNHASPKSNAHMETRNLGILKGWEPWVNTSHRVSFLDTNTQKMLEAHMTKFWVRHMWGLPLKLIKSINHFTLKKVQPSPTLQFAFRPSAPCVPGDHSIVQLAEVLGKLPQPHLGEKAIGEESVPTLERTLLAPLPVCEEIQRALGQIPLGDDHGTTKASLARQEGRSPPQAITLTWQSGIVEWAMKDSTEPSPGSTMSRNEPGGKSGLHASRDPSHQVTVPEMNIGPQSLRAKEAREAGKATLSPAFQPESRDILGTNVLTKSQNKNAHLGSLEAPGTSKSPLYPRMTVLQDPGEPRLNTEMVSEFKSNVKVQSENLPHECPRHKPLATDNLASQVPQCHPQGVPNGNKLVFQMLCGLKAASSSSPEQQEPRTKRYQGFWKNQSEMFVPTYEREDCRWPNPGEHAEKLEKLGTCQDRSMSSSAQARKTVGSVGKKYLQLLPEKKQSVLQSFFKRKMRIFPHKKFQGQDALQKCKPKSATAQSQQSVKSRSILDSENVEAQELMTAVGQILEKKMAIHHGLHATKLKEHKREHPAPVCVCVCCLPYSTEQARMMNYTPHSQQADSKDQNCSIREKQVRPGKSLKSVRFDDEQLEVSRTPSLAPKKTLSPVSACQYRPRMPCTPGHQPHCPWHYLFRGRVLPGPCFTSLF</sequence>
<comment type="subcellular location">
    <subcellularLocation>
        <location evidence="1">Membrane</location>
        <topology evidence="1">Single-pass membrane protein</topology>
    </subcellularLocation>
</comment>
<evidence type="ECO:0000313" key="13">
    <source>
        <dbReference type="Proteomes" id="UP000515202"/>
    </source>
</evidence>
<comment type="function">
    <text evidence="8">May play a role in spermatogenesis.</text>
</comment>
<evidence type="ECO:0000256" key="9">
    <source>
        <dbReference type="SAM" id="MobiDB-lite"/>
    </source>
</evidence>
<evidence type="ECO:0000256" key="3">
    <source>
        <dbReference type="ARBA" id="ARBA00022782"/>
    </source>
</evidence>
<keyword evidence="5 10" id="KW-1133">Transmembrane helix</keyword>
<dbReference type="Pfam" id="PF14650">
    <property type="entry name" value="FAM75"/>
    <property type="match status" value="1"/>
</dbReference>
<dbReference type="GO" id="GO:0007283">
    <property type="term" value="P:spermatogenesis"/>
    <property type="evidence" value="ECO:0007669"/>
    <property type="project" value="UniProtKB-KW"/>
</dbReference>
<evidence type="ECO:0000313" key="14">
    <source>
        <dbReference type="RefSeq" id="XP_023382717.1"/>
    </source>
</evidence>
<evidence type="ECO:0000256" key="4">
    <source>
        <dbReference type="ARBA" id="ARBA00022871"/>
    </source>
</evidence>
<gene>
    <name evidence="14" type="primary">LOC105311139</name>
</gene>
<dbReference type="KEGG" id="pvp:105311139"/>
<feature type="compositionally biased region" description="Polar residues" evidence="9">
    <location>
        <begin position="980"/>
        <end position="989"/>
    </location>
</feature>
<feature type="domain" description="SPATA31-like" evidence="12">
    <location>
        <begin position="99"/>
        <end position="184"/>
    </location>
</feature>
<feature type="region of interest" description="Disordered" evidence="9">
    <location>
        <begin position="676"/>
        <end position="702"/>
    </location>
</feature>
<feature type="transmembrane region" description="Helical" evidence="10">
    <location>
        <begin position="20"/>
        <end position="43"/>
    </location>
</feature>
<evidence type="ECO:0000256" key="6">
    <source>
        <dbReference type="ARBA" id="ARBA00023136"/>
    </source>
</evidence>
<evidence type="ECO:0000259" key="12">
    <source>
        <dbReference type="Pfam" id="PF15371"/>
    </source>
</evidence>
<accession>A0A6P6C5T7</accession>
<dbReference type="PANTHER" id="PTHR21859">
    <property type="entry name" value="ACROSOME-SPECIFIC PROTEIN"/>
    <property type="match status" value="1"/>
</dbReference>
<evidence type="ECO:0000256" key="2">
    <source>
        <dbReference type="ARBA" id="ARBA00022692"/>
    </source>
</evidence>
<feature type="region of interest" description="Disordered" evidence="9">
    <location>
        <begin position="938"/>
        <end position="961"/>
    </location>
</feature>
<dbReference type="RefSeq" id="XP_023382717.1">
    <property type="nucleotide sequence ID" value="XM_023526949.1"/>
</dbReference>
<dbReference type="GO" id="GO:0030154">
    <property type="term" value="P:cell differentiation"/>
    <property type="evidence" value="ECO:0007669"/>
    <property type="project" value="UniProtKB-KW"/>
</dbReference>
<evidence type="ECO:0000256" key="8">
    <source>
        <dbReference type="ARBA" id="ARBA00037695"/>
    </source>
</evidence>
<protein>
    <submittedName>
        <fullName evidence="14">Spermatogenesis-associated protein 31C1-like</fullName>
    </submittedName>
</protein>
<dbReference type="OrthoDB" id="9806404at2759"/>
<feature type="region of interest" description="Disordered" evidence="9">
    <location>
        <begin position="195"/>
        <end position="270"/>
    </location>
</feature>
<dbReference type="InterPro" id="IPR039509">
    <property type="entry name" value="SPATA31"/>
</dbReference>
<dbReference type="GO" id="GO:0016020">
    <property type="term" value="C:membrane"/>
    <property type="evidence" value="ECO:0007669"/>
    <property type="project" value="UniProtKB-SubCell"/>
</dbReference>
<reference evidence="14" key="1">
    <citation type="submission" date="2025-08" db="UniProtKB">
        <authorList>
            <consortium name="RefSeq"/>
        </authorList>
    </citation>
    <scope>IDENTIFICATION</scope>
    <source>
        <tissue evidence="14">Kidney</tissue>
    </source>
</reference>
<keyword evidence="2 10" id="KW-0812">Transmembrane</keyword>
<feature type="compositionally biased region" description="Low complexity" evidence="9">
    <location>
        <begin position="195"/>
        <end position="217"/>
    </location>
</feature>
<evidence type="ECO:0000256" key="7">
    <source>
        <dbReference type="ARBA" id="ARBA00035009"/>
    </source>
</evidence>
<evidence type="ECO:0000256" key="1">
    <source>
        <dbReference type="ARBA" id="ARBA00004167"/>
    </source>
</evidence>
<feature type="region of interest" description="Disordered" evidence="9">
    <location>
        <begin position="976"/>
        <end position="1016"/>
    </location>
</feature>
<feature type="domain" description="SPATA31" evidence="11">
    <location>
        <begin position="440"/>
        <end position="788"/>
    </location>
</feature>
<keyword evidence="3" id="KW-0221">Differentiation</keyword>
<name>A0A6P6C5T7_PTEVA</name>
<comment type="similarity">
    <text evidence="7">Belongs to the SPATA31 family.</text>
</comment>
<evidence type="ECO:0000256" key="5">
    <source>
        <dbReference type="ARBA" id="ARBA00022989"/>
    </source>
</evidence>
<keyword evidence="6 10" id="KW-0472">Membrane</keyword>
<organism evidence="13 14">
    <name type="scientific">Pteropus vampyrus</name>
    <name type="common">Large flying fox</name>
    <dbReference type="NCBI Taxonomy" id="132908"/>
    <lineage>
        <taxon>Eukaryota</taxon>
        <taxon>Metazoa</taxon>
        <taxon>Chordata</taxon>
        <taxon>Craniata</taxon>
        <taxon>Vertebrata</taxon>
        <taxon>Euteleostomi</taxon>
        <taxon>Mammalia</taxon>
        <taxon>Eutheria</taxon>
        <taxon>Laurasiatheria</taxon>
        <taxon>Chiroptera</taxon>
        <taxon>Yinpterochiroptera</taxon>
        <taxon>Pteropodoidea</taxon>
        <taxon>Pteropodidae</taxon>
        <taxon>Pteropodinae</taxon>
        <taxon>Pteropus</taxon>
    </lineage>
</organism>
<proteinExistence type="inferred from homology"/>
<dbReference type="PANTHER" id="PTHR21859:SF55">
    <property type="entry name" value="SPERMATOGENESIS-ASSOCIATED PROTEIN 31A1-RELATED"/>
    <property type="match status" value="1"/>
</dbReference>